<evidence type="ECO:0000313" key="2">
    <source>
        <dbReference type="Proteomes" id="UP000678374"/>
    </source>
</evidence>
<gene>
    <name evidence="1" type="ORF">KAK06_23700</name>
</gene>
<sequence>MRSRKNGDLEILHRGRVASTLRGGDAEAFRAEIDALDPAEAQQWMARVTGNYKRGNERLASQHPRNRR</sequence>
<keyword evidence="2" id="KW-1185">Reference proteome</keyword>
<accession>A0A941BMF4</accession>
<dbReference type="Proteomes" id="UP000678374">
    <property type="component" value="Unassembled WGS sequence"/>
</dbReference>
<organism evidence="1 2">
    <name type="scientific">Ideonella aquatica</name>
    <dbReference type="NCBI Taxonomy" id="2824119"/>
    <lineage>
        <taxon>Bacteria</taxon>
        <taxon>Pseudomonadati</taxon>
        <taxon>Pseudomonadota</taxon>
        <taxon>Betaproteobacteria</taxon>
        <taxon>Burkholderiales</taxon>
        <taxon>Sphaerotilaceae</taxon>
        <taxon>Ideonella</taxon>
    </lineage>
</organism>
<dbReference type="AlphaFoldDB" id="A0A941BMF4"/>
<proteinExistence type="predicted"/>
<name>A0A941BMF4_9BURK</name>
<comment type="caution">
    <text evidence="1">The sequence shown here is derived from an EMBL/GenBank/DDBJ whole genome shotgun (WGS) entry which is preliminary data.</text>
</comment>
<evidence type="ECO:0000313" key="1">
    <source>
        <dbReference type="EMBL" id="MBQ0961963.1"/>
    </source>
</evidence>
<protein>
    <submittedName>
        <fullName evidence="1">Uncharacterized protein</fullName>
    </submittedName>
</protein>
<reference evidence="1" key="1">
    <citation type="submission" date="2021-04" db="EMBL/GenBank/DDBJ databases">
        <title>The genome sequence of Ideonella sp. 4Y11.</title>
        <authorList>
            <person name="Liu Y."/>
        </authorList>
    </citation>
    <scope>NUCLEOTIDE SEQUENCE</scope>
    <source>
        <strain evidence="1">4Y11</strain>
    </source>
</reference>
<dbReference type="EMBL" id="JAGQDE010000047">
    <property type="protein sequence ID" value="MBQ0961963.1"/>
    <property type="molecule type" value="Genomic_DNA"/>
</dbReference>